<feature type="region of interest" description="Disordered" evidence="5">
    <location>
        <begin position="203"/>
        <end position="222"/>
    </location>
</feature>
<proteinExistence type="inferred from homology"/>
<keyword evidence="2" id="KW-0175">Coiled coil</keyword>
<evidence type="ECO:0000256" key="5">
    <source>
        <dbReference type="SAM" id="MobiDB-lite"/>
    </source>
</evidence>
<evidence type="ECO:0000256" key="3">
    <source>
        <dbReference type="ARBA" id="ARBA00023175"/>
    </source>
</evidence>
<keyword evidence="1" id="KW-0243">Dynein</keyword>
<dbReference type="AlphaFoldDB" id="A0AAW1QU54"/>
<reference evidence="6 7" key="1">
    <citation type="journal article" date="2024" name="Nat. Commun.">
        <title>Phylogenomics reveals the evolutionary origins of lichenization in chlorophyte algae.</title>
        <authorList>
            <person name="Puginier C."/>
            <person name="Libourel C."/>
            <person name="Otte J."/>
            <person name="Skaloud P."/>
            <person name="Haon M."/>
            <person name="Grisel S."/>
            <person name="Petersen M."/>
            <person name="Berrin J.G."/>
            <person name="Delaux P.M."/>
            <person name="Dal Grande F."/>
            <person name="Keller J."/>
        </authorList>
    </citation>
    <scope>NUCLEOTIDE SEQUENCE [LARGE SCALE GENOMIC DNA]</scope>
    <source>
        <strain evidence="6 7">SAG 2145</strain>
    </source>
</reference>
<dbReference type="PANTHER" id="PTHR13183:SF0">
    <property type="entry name" value="AXONEMAL DYNEIN LIGHT INTERMEDIATE POLYPEPTIDE 1"/>
    <property type="match status" value="1"/>
</dbReference>
<keyword evidence="3" id="KW-0505">Motor protein</keyword>
<accession>A0AAW1QU54</accession>
<dbReference type="GO" id="GO:0045504">
    <property type="term" value="F:dynein heavy chain binding"/>
    <property type="evidence" value="ECO:0007669"/>
    <property type="project" value="TreeGrafter"/>
</dbReference>
<dbReference type="PANTHER" id="PTHR13183">
    <property type="entry name" value="AXONEMAL INNER ARM DYNEIN LIGHT CHAIN 28"/>
    <property type="match status" value="1"/>
</dbReference>
<feature type="compositionally biased region" description="Basic and acidic residues" evidence="5">
    <location>
        <begin position="208"/>
        <end position="222"/>
    </location>
</feature>
<comment type="similarity">
    <text evidence="4">Belongs to the inner dynein arm light chain family.</text>
</comment>
<gene>
    <name evidence="6" type="ORF">WJX74_006055</name>
</gene>
<name>A0AAW1QU54_9CHLO</name>
<dbReference type="EMBL" id="JALJOS010000027">
    <property type="protein sequence ID" value="KAK9824918.1"/>
    <property type="molecule type" value="Genomic_DNA"/>
</dbReference>
<dbReference type="GO" id="GO:0030286">
    <property type="term" value="C:dynein complex"/>
    <property type="evidence" value="ECO:0007669"/>
    <property type="project" value="UniProtKB-KW"/>
</dbReference>
<dbReference type="GO" id="GO:0005930">
    <property type="term" value="C:axoneme"/>
    <property type="evidence" value="ECO:0007669"/>
    <property type="project" value="TreeGrafter"/>
</dbReference>
<sequence>MPGATVLVGEATNPPESLVKYEAPEAVKTKTHKLLHQAGADTSSLSGQLKGQHTVSLLNSLLPPRHWTQDGQLWVQAVSSSPATRAEVQDLLQRFTEELQIRQARPVGICPIRRELYSQCFDELIRQVAITCAEQGHLLHRIRDELCMTLHSYETMYESSVGFGLRRSLHGEQSRQDAAVQLEEAGAAQQALQQQVEEWQTNCKAQSKQHDEEKAAAAHKHQEEVDFLEEQVKQLQKQLDDVLASSQKK</sequence>
<evidence type="ECO:0000256" key="4">
    <source>
        <dbReference type="ARBA" id="ARBA00038114"/>
    </source>
</evidence>
<evidence type="ECO:0000313" key="7">
    <source>
        <dbReference type="Proteomes" id="UP001438707"/>
    </source>
</evidence>
<organism evidence="6 7">
    <name type="scientific">Apatococcus lobatus</name>
    <dbReference type="NCBI Taxonomy" id="904363"/>
    <lineage>
        <taxon>Eukaryota</taxon>
        <taxon>Viridiplantae</taxon>
        <taxon>Chlorophyta</taxon>
        <taxon>core chlorophytes</taxon>
        <taxon>Trebouxiophyceae</taxon>
        <taxon>Chlorellales</taxon>
        <taxon>Chlorellaceae</taxon>
        <taxon>Apatococcus</taxon>
    </lineage>
</organism>
<keyword evidence="7" id="KW-1185">Reference proteome</keyword>
<dbReference type="InterPro" id="IPR019347">
    <property type="entry name" value="Axonemal_dynein_light_chain"/>
</dbReference>
<evidence type="ECO:0000313" key="6">
    <source>
        <dbReference type="EMBL" id="KAK9824918.1"/>
    </source>
</evidence>
<comment type="caution">
    <text evidence="6">The sequence shown here is derived from an EMBL/GenBank/DDBJ whole genome shotgun (WGS) entry which is preliminary data.</text>
</comment>
<dbReference type="Pfam" id="PF10211">
    <property type="entry name" value="Ax_dynein_light"/>
    <property type="match status" value="1"/>
</dbReference>
<evidence type="ECO:0008006" key="8">
    <source>
        <dbReference type="Google" id="ProtNLM"/>
    </source>
</evidence>
<evidence type="ECO:0000256" key="2">
    <source>
        <dbReference type="ARBA" id="ARBA00023054"/>
    </source>
</evidence>
<protein>
    <recommendedName>
        <fullName evidence="8">Axonemal dynein light intermediate polypeptide 1</fullName>
    </recommendedName>
</protein>
<evidence type="ECO:0000256" key="1">
    <source>
        <dbReference type="ARBA" id="ARBA00023017"/>
    </source>
</evidence>
<dbReference type="Proteomes" id="UP001438707">
    <property type="component" value="Unassembled WGS sequence"/>
</dbReference>